<evidence type="ECO:0000313" key="4">
    <source>
        <dbReference type="Proteomes" id="UP001165121"/>
    </source>
</evidence>
<dbReference type="Proteomes" id="UP001165121">
    <property type="component" value="Unassembled WGS sequence"/>
</dbReference>
<evidence type="ECO:0000259" key="2">
    <source>
        <dbReference type="Pfam" id="PF20681"/>
    </source>
</evidence>
<dbReference type="OrthoDB" id="126724at2759"/>
<dbReference type="PANTHER" id="PTHR34409">
    <property type="entry name" value="SET DOMAIN-CONTAINING PROTEIN"/>
    <property type="match status" value="1"/>
</dbReference>
<dbReference type="InterPro" id="IPR049203">
    <property type="entry name" value="DUF6818"/>
</dbReference>
<sequence>MGKNSGNTNYTMADVDRLLHLVEQSLPLGKDEWERLEVTFNCGRAHGSPERDFESLRRKFKVLYSTRKTTGMPNMPPHILKAKEPKQATDEKANVIEMDDEADRDQRYVEPDISFEADPDDSFFEEDDGDGVHLAQDTNEPVIDNSAVTYSSVAGASTASSHASMRSEFQELLASPFVSEGLETFARTPRPEPLRADRTTYTSVSAAGFSKPRKRTANTAASNASATEELPAVPSRLSGKRANNKKSKYQNFSNRLGGGNLGDFRDTIGSKRALEDDKETLEASYTKAKRIRAARATTALKTKLASLENAANNMGGSLMETILLLREENELKSEARRAEEEQRRRDDVAARETRLLSDKAEADQRRRQDELDMEERARRDREEARARTQELMLMIQAFTKTS</sequence>
<evidence type="ECO:0000256" key="1">
    <source>
        <dbReference type="SAM" id="MobiDB-lite"/>
    </source>
</evidence>
<evidence type="ECO:0000313" key="3">
    <source>
        <dbReference type="EMBL" id="GMF28581.1"/>
    </source>
</evidence>
<reference evidence="3" key="1">
    <citation type="submission" date="2023-04" db="EMBL/GenBank/DDBJ databases">
        <title>Phytophthora fragariaefolia NBRC 109709.</title>
        <authorList>
            <person name="Ichikawa N."/>
            <person name="Sato H."/>
            <person name="Tonouchi N."/>
        </authorList>
    </citation>
    <scope>NUCLEOTIDE SEQUENCE</scope>
    <source>
        <strain evidence="3">NBRC 109709</strain>
    </source>
</reference>
<protein>
    <submittedName>
        <fullName evidence="3">Unnamed protein product</fullName>
    </submittedName>
</protein>
<dbReference type="PANTHER" id="PTHR34409:SF1">
    <property type="entry name" value="MYB-LIKE DOMAIN-CONTAINING PROTEIN"/>
    <property type="match status" value="1"/>
</dbReference>
<feature type="compositionally biased region" description="Low complexity" evidence="1">
    <location>
        <begin position="217"/>
        <end position="227"/>
    </location>
</feature>
<dbReference type="AlphaFoldDB" id="A0A9W6U9F0"/>
<dbReference type="EMBL" id="BSXT01000485">
    <property type="protein sequence ID" value="GMF28581.1"/>
    <property type="molecule type" value="Genomic_DNA"/>
</dbReference>
<gene>
    <name evidence="3" type="ORF">Pfra01_000594200</name>
</gene>
<proteinExistence type="predicted"/>
<feature type="region of interest" description="Disordered" evidence="1">
    <location>
        <begin position="185"/>
        <end position="265"/>
    </location>
</feature>
<feature type="compositionally biased region" description="Basic residues" evidence="1">
    <location>
        <begin position="238"/>
        <end position="248"/>
    </location>
</feature>
<comment type="caution">
    <text evidence="3">The sequence shown here is derived from an EMBL/GenBank/DDBJ whole genome shotgun (WGS) entry which is preliminary data.</text>
</comment>
<accession>A0A9W6U9F0</accession>
<feature type="region of interest" description="Disordered" evidence="1">
    <location>
        <begin position="335"/>
        <end position="385"/>
    </location>
</feature>
<dbReference type="Pfam" id="PF20681">
    <property type="entry name" value="DUF6818"/>
    <property type="match status" value="1"/>
</dbReference>
<feature type="compositionally biased region" description="Basic and acidic residues" evidence="1">
    <location>
        <begin position="189"/>
        <end position="198"/>
    </location>
</feature>
<feature type="domain" description="DUF6818" evidence="2">
    <location>
        <begin position="27"/>
        <end position="106"/>
    </location>
</feature>
<organism evidence="3 4">
    <name type="scientific">Phytophthora fragariaefolia</name>
    <dbReference type="NCBI Taxonomy" id="1490495"/>
    <lineage>
        <taxon>Eukaryota</taxon>
        <taxon>Sar</taxon>
        <taxon>Stramenopiles</taxon>
        <taxon>Oomycota</taxon>
        <taxon>Peronosporomycetes</taxon>
        <taxon>Peronosporales</taxon>
        <taxon>Peronosporaceae</taxon>
        <taxon>Phytophthora</taxon>
    </lineage>
</organism>
<keyword evidence="4" id="KW-1185">Reference proteome</keyword>
<name>A0A9W6U9F0_9STRA</name>